<dbReference type="EMBL" id="WIPF01000059">
    <property type="protein sequence ID" value="KAF3217414.1"/>
    <property type="molecule type" value="Genomic_DNA"/>
</dbReference>
<evidence type="ECO:0000313" key="6">
    <source>
        <dbReference type="Proteomes" id="UP000483672"/>
    </source>
</evidence>
<proteinExistence type="predicted"/>
<dbReference type="AlphaFoldDB" id="A0A7C8U6H0"/>
<dbReference type="InterPro" id="IPR014030">
    <property type="entry name" value="Ketoacyl_synth_N"/>
</dbReference>
<accession>A0A7C8U6H0</accession>
<dbReference type="InterPro" id="IPR016039">
    <property type="entry name" value="Thiolase-like"/>
</dbReference>
<comment type="caution">
    <text evidence="2">The sequence shown here is derived from an EMBL/GenBank/DDBJ whole genome shotgun (WGS) entry which is preliminary data.</text>
</comment>
<reference evidence="5 6" key="1">
    <citation type="submission" date="2019-06" db="EMBL/GenBank/DDBJ databases">
        <authorList>
            <person name="Palmer J.M."/>
        </authorList>
    </citation>
    <scope>NUCLEOTIDE SEQUENCE [LARGE SCALE GENOMIC DNA]</scope>
    <source>
        <strain evidence="4 6">TWF191</strain>
        <strain evidence="3">TWF679</strain>
        <strain evidence="2 5">TWF788</strain>
    </source>
</reference>
<evidence type="ECO:0000313" key="3">
    <source>
        <dbReference type="EMBL" id="KAF3211104.1"/>
    </source>
</evidence>
<dbReference type="EMBL" id="WIWT01000035">
    <property type="protein sequence ID" value="KAF3211104.1"/>
    <property type="molecule type" value="Genomic_DNA"/>
</dbReference>
<evidence type="ECO:0000313" key="5">
    <source>
        <dbReference type="Proteomes" id="UP000479691"/>
    </source>
</evidence>
<protein>
    <recommendedName>
        <fullName evidence="1">Beta-ketoacyl synthase-like N-terminal domain-containing protein</fullName>
    </recommendedName>
</protein>
<dbReference type="SUPFAM" id="SSF53901">
    <property type="entry name" value="Thiolase-like"/>
    <property type="match status" value="1"/>
</dbReference>
<dbReference type="Proteomes" id="UP000479691">
    <property type="component" value="Unassembled WGS sequence"/>
</dbReference>
<dbReference type="Gene3D" id="3.40.47.10">
    <property type="match status" value="1"/>
</dbReference>
<feature type="domain" description="Beta-ketoacyl synthase-like N-terminal" evidence="1">
    <location>
        <begin position="14"/>
        <end position="61"/>
    </location>
</feature>
<organism evidence="2 5">
    <name type="scientific">Orbilia oligospora</name>
    <name type="common">Nematode-trapping fungus</name>
    <name type="synonym">Arthrobotrys oligospora</name>
    <dbReference type="NCBI Taxonomy" id="2813651"/>
    <lineage>
        <taxon>Eukaryota</taxon>
        <taxon>Fungi</taxon>
        <taxon>Dikarya</taxon>
        <taxon>Ascomycota</taxon>
        <taxon>Pezizomycotina</taxon>
        <taxon>Orbiliomycetes</taxon>
        <taxon>Orbiliales</taxon>
        <taxon>Orbiliaceae</taxon>
        <taxon>Orbilia</taxon>
    </lineage>
</organism>
<evidence type="ECO:0000313" key="2">
    <source>
        <dbReference type="EMBL" id="KAF3191171.1"/>
    </source>
</evidence>
<name>A0A7C8U6H0_ORBOL</name>
<feature type="non-terminal residue" evidence="2">
    <location>
        <position position="68"/>
    </location>
</feature>
<dbReference type="GO" id="GO:0016746">
    <property type="term" value="F:acyltransferase activity"/>
    <property type="evidence" value="ECO:0007669"/>
    <property type="project" value="InterPro"/>
</dbReference>
<dbReference type="Proteomes" id="UP000483672">
    <property type="component" value="Unassembled WGS sequence"/>
</dbReference>
<dbReference type="EMBL" id="JAABOE010000004">
    <property type="protein sequence ID" value="KAF3191171.1"/>
    <property type="molecule type" value="Genomic_DNA"/>
</dbReference>
<dbReference type="Pfam" id="PF00109">
    <property type="entry name" value="ketoacyl-synt"/>
    <property type="match status" value="1"/>
</dbReference>
<dbReference type="Proteomes" id="UP000614610">
    <property type="component" value="Unassembled WGS sequence"/>
</dbReference>
<evidence type="ECO:0000313" key="4">
    <source>
        <dbReference type="EMBL" id="KAF3217414.1"/>
    </source>
</evidence>
<evidence type="ECO:0000259" key="1">
    <source>
        <dbReference type="Pfam" id="PF00109"/>
    </source>
</evidence>
<gene>
    <name evidence="4" type="ORF">TWF191_008582</name>
    <name evidence="3" type="ORF">TWF679_006595</name>
    <name evidence="2" type="ORF">TWF788_007353</name>
</gene>
<sequence length="68" mass="7511">MVAENYQKPTLAVEPLAIIGFSFRFPSGIEDPDSLWKTLVNGEVALKDVPENRFSIANFRNIRAAGST</sequence>
<dbReference type="OrthoDB" id="329835at2759"/>